<dbReference type="EMBL" id="OC001511">
    <property type="protein sequence ID" value="CAD7260098.1"/>
    <property type="molecule type" value="Genomic_DNA"/>
</dbReference>
<proteinExistence type="predicted"/>
<organism evidence="2">
    <name type="scientific">Timema shepardi</name>
    <name type="common">Walking stick</name>
    <dbReference type="NCBI Taxonomy" id="629360"/>
    <lineage>
        <taxon>Eukaryota</taxon>
        <taxon>Metazoa</taxon>
        <taxon>Ecdysozoa</taxon>
        <taxon>Arthropoda</taxon>
        <taxon>Hexapoda</taxon>
        <taxon>Insecta</taxon>
        <taxon>Pterygota</taxon>
        <taxon>Neoptera</taxon>
        <taxon>Polyneoptera</taxon>
        <taxon>Phasmatodea</taxon>
        <taxon>Timematodea</taxon>
        <taxon>Timematoidea</taxon>
        <taxon>Timematidae</taxon>
        <taxon>Timema</taxon>
    </lineage>
</organism>
<gene>
    <name evidence="2" type="ORF">TSIB3V08_LOCUS4285</name>
</gene>
<feature type="signal peptide" evidence="1">
    <location>
        <begin position="1"/>
        <end position="20"/>
    </location>
</feature>
<sequence>MSTWTVVLVLVVVTARYAGCYIEPVEERGCQDTSLRLTCRHLQAHIAILNATFSTDATLMAAVDNTSCDRGAYAGRGRPVVPLEDYDIREALNYRSEEVTSVPSSRSLSSPPPSPLFTTLVSLRPHTTFKTSGLQLYSRVIKTGLLLANALVVLSSTAEDGEIEVRISVG</sequence>
<protein>
    <submittedName>
        <fullName evidence="2">Uncharacterized protein</fullName>
    </submittedName>
</protein>
<evidence type="ECO:0000256" key="1">
    <source>
        <dbReference type="SAM" id="SignalP"/>
    </source>
</evidence>
<name>A0A7R9ATH7_TIMSH</name>
<dbReference type="AlphaFoldDB" id="A0A7R9ATH7"/>
<accession>A0A7R9ATH7</accession>
<evidence type="ECO:0000313" key="2">
    <source>
        <dbReference type="EMBL" id="CAD7260098.1"/>
    </source>
</evidence>
<keyword evidence="1" id="KW-0732">Signal</keyword>
<feature type="chain" id="PRO_5031228852" evidence="1">
    <location>
        <begin position="21"/>
        <end position="170"/>
    </location>
</feature>
<reference evidence="2" key="1">
    <citation type="submission" date="2020-11" db="EMBL/GenBank/DDBJ databases">
        <authorList>
            <person name="Tran Van P."/>
        </authorList>
    </citation>
    <scope>NUCLEOTIDE SEQUENCE</scope>
</reference>